<dbReference type="InterPro" id="IPR001296">
    <property type="entry name" value="Glyco_trans_1"/>
</dbReference>
<dbReference type="Gene3D" id="3.40.50.2000">
    <property type="entry name" value="Glycogen Phosphorylase B"/>
    <property type="match status" value="2"/>
</dbReference>
<keyword evidence="2" id="KW-0328">Glycosyltransferase</keyword>
<dbReference type="PANTHER" id="PTHR45947:SF14">
    <property type="entry name" value="SLL1723 PROTEIN"/>
    <property type="match status" value="1"/>
</dbReference>
<evidence type="ECO:0000313" key="2">
    <source>
        <dbReference type="EMBL" id="CED70265.1"/>
    </source>
</evidence>
<accession>A0A090IPR4</accession>
<evidence type="ECO:0000313" key="3">
    <source>
        <dbReference type="Proteomes" id="UP000032427"/>
    </source>
</evidence>
<proteinExistence type="predicted"/>
<name>A0A090IPR4_9GAMM</name>
<dbReference type="PATRIC" id="fig|80852.17.peg.175"/>
<dbReference type="HOGENOM" id="CLU_009583_14_3_6"/>
<dbReference type="GO" id="GO:0016757">
    <property type="term" value="F:glycosyltransferase activity"/>
    <property type="evidence" value="ECO:0007669"/>
    <property type="project" value="UniProtKB-KW"/>
</dbReference>
<dbReference type="AlphaFoldDB" id="A0A090IPR4"/>
<sequence>MNENKKITIITSQFPVLSETFVVNQIKELDRQGHQVDVISLFGTKCLTGTDLDKFIEKTHFITRLDPKTCTAKDKLIQIIKNSYKFVRLKNKYELVKETYLLLKDKNYSAILNNWLLVLSMGNTIKADFSIAHFFPNGCYAEFLRLSGRLETRKLATICHGNDMSHKSLLASWLPYYKRTLQRTDYLWPISDFWKLRLLEWGAKEESIQVVRMGINSQQLMFTARKSAIELPIKVLSVGRATEKKGLLYAVKALSQLDFVEYQIIGDGEGLVDLQAEIEASGCTNIKCLGSLPHEEVLKHLEQSDVFLLPSVTAEDGDMEGIPVALMEAMAKGKLVVSTYHSGIPELITDKKSGFLCEERNEQEIINAFLTMKDMPLELLNLTLLNARDKVESQFNNKNIIKSIGNLIND</sequence>
<dbReference type="EC" id="2.4.-.-" evidence="2"/>
<keyword evidence="3" id="KW-1185">Reference proteome</keyword>
<reference evidence="3" key="1">
    <citation type="submission" date="2014-09" db="EMBL/GenBank/DDBJ databases">
        <authorList>
            <person name="Hjerde E."/>
        </authorList>
    </citation>
    <scope>NUCLEOTIDE SEQUENCE [LARGE SCALE GENOMIC DNA]</scope>
    <source>
        <strain evidence="3">06/09/139</strain>
    </source>
</reference>
<dbReference type="OrthoDB" id="9768937at2"/>
<organism evidence="2 3">
    <name type="scientific">Aliivibrio wodanis</name>
    <dbReference type="NCBI Taxonomy" id="80852"/>
    <lineage>
        <taxon>Bacteria</taxon>
        <taxon>Pseudomonadati</taxon>
        <taxon>Pseudomonadota</taxon>
        <taxon>Gammaproteobacteria</taxon>
        <taxon>Vibrionales</taxon>
        <taxon>Vibrionaceae</taxon>
        <taxon>Aliivibrio</taxon>
    </lineage>
</organism>
<evidence type="ECO:0000259" key="1">
    <source>
        <dbReference type="Pfam" id="PF00534"/>
    </source>
</evidence>
<dbReference type="GeneID" id="28539700"/>
<dbReference type="PANTHER" id="PTHR45947">
    <property type="entry name" value="SULFOQUINOVOSYL TRANSFERASE SQD2"/>
    <property type="match status" value="1"/>
</dbReference>
<dbReference type="SUPFAM" id="SSF53756">
    <property type="entry name" value="UDP-Glycosyltransferase/glycogen phosphorylase"/>
    <property type="match status" value="1"/>
</dbReference>
<dbReference type="Pfam" id="PF00534">
    <property type="entry name" value="Glycos_transf_1"/>
    <property type="match status" value="1"/>
</dbReference>
<feature type="domain" description="Glycosyl transferase family 1" evidence="1">
    <location>
        <begin position="230"/>
        <end position="373"/>
    </location>
</feature>
<dbReference type="KEGG" id="awd:AWOD_I_0170"/>
<keyword evidence="2" id="KW-0808">Transferase</keyword>
<dbReference type="STRING" id="80852.AWOD_I_0170"/>
<dbReference type="Proteomes" id="UP000032427">
    <property type="component" value="Chromosome 1"/>
</dbReference>
<dbReference type="EMBL" id="LN554846">
    <property type="protein sequence ID" value="CED70265.1"/>
    <property type="molecule type" value="Genomic_DNA"/>
</dbReference>
<gene>
    <name evidence="2" type="primary">wcaL</name>
    <name evidence="2" type="ORF">AWOD_I_0170</name>
</gene>
<protein>
    <submittedName>
        <fullName evidence="2">Putative colanic acid biosynthesis glycosyltransferase</fullName>
        <ecNumber evidence="2">2.4.-.-</ecNumber>
    </submittedName>
</protein>
<dbReference type="InterPro" id="IPR050194">
    <property type="entry name" value="Glycosyltransferase_grp1"/>
</dbReference>